<evidence type="ECO:0000313" key="1">
    <source>
        <dbReference type="EMBL" id="JAD90006.1"/>
    </source>
</evidence>
<reference evidence="1" key="2">
    <citation type="journal article" date="2015" name="Data Brief">
        <title>Shoot transcriptome of the giant reed, Arundo donax.</title>
        <authorList>
            <person name="Barrero R.A."/>
            <person name="Guerrero F.D."/>
            <person name="Moolhuijzen P."/>
            <person name="Goolsby J.A."/>
            <person name="Tidwell J."/>
            <person name="Bellgard S.E."/>
            <person name="Bellgard M.I."/>
        </authorList>
    </citation>
    <scope>NUCLEOTIDE SEQUENCE</scope>
    <source>
        <tissue evidence="1">Shoot tissue taken approximately 20 cm above the soil surface</tissue>
    </source>
</reference>
<organism evidence="1">
    <name type="scientific">Arundo donax</name>
    <name type="common">Giant reed</name>
    <name type="synonym">Donax arundinaceus</name>
    <dbReference type="NCBI Taxonomy" id="35708"/>
    <lineage>
        <taxon>Eukaryota</taxon>
        <taxon>Viridiplantae</taxon>
        <taxon>Streptophyta</taxon>
        <taxon>Embryophyta</taxon>
        <taxon>Tracheophyta</taxon>
        <taxon>Spermatophyta</taxon>
        <taxon>Magnoliopsida</taxon>
        <taxon>Liliopsida</taxon>
        <taxon>Poales</taxon>
        <taxon>Poaceae</taxon>
        <taxon>PACMAD clade</taxon>
        <taxon>Arundinoideae</taxon>
        <taxon>Arundineae</taxon>
        <taxon>Arundo</taxon>
    </lineage>
</organism>
<reference evidence="1" key="1">
    <citation type="submission" date="2014-09" db="EMBL/GenBank/DDBJ databases">
        <authorList>
            <person name="Magalhaes I.L.F."/>
            <person name="Oliveira U."/>
            <person name="Santos F.R."/>
            <person name="Vidigal T.H.D.A."/>
            <person name="Brescovit A.D."/>
            <person name="Santos A.J."/>
        </authorList>
    </citation>
    <scope>NUCLEOTIDE SEQUENCE</scope>
    <source>
        <tissue evidence="1">Shoot tissue taken approximately 20 cm above the soil surface</tissue>
    </source>
</reference>
<name>A0A0A9DQE2_ARUDO</name>
<sequence>MPRLSISLIIAAAESIRRDLIKSTTTVLNDILSISTSAHSMSVSNCLTACRSLALQSPQSITL</sequence>
<dbReference type="EMBL" id="GBRH01207889">
    <property type="protein sequence ID" value="JAD90006.1"/>
    <property type="molecule type" value="Transcribed_RNA"/>
</dbReference>
<protein>
    <submittedName>
        <fullName evidence="1">Uncharacterized protein</fullName>
    </submittedName>
</protein>
<proteinExistence type="predicted"/>
<dbReference type="AlphaFoldDB" id="A0A0A9DQE2"/>
<accession>A0A0A9DQE2</accession>